<protein>
    <recommendedName>
        <fullName evidence="6">rRNA methyltransferase 2, mitochondrial</fullName>
    </recommendedName>
</protein>
<dbReference type="OrthoDB" id="20105at2759"/>
<evidence type="ECO:0000256" key="5">
    <source>
        <dbReference type="ARBA" id="ARBA00022691"/>
    </source>
</evidence>
<dbReference type="Proteomes" id="UP000790833">
    <property type="component" value="Unassembled WGS sequence"/>
</dbReference>
<dbReference type="PANTHER" id="PTHR10920">
    <property type="entry name" value="RIBOSOMAL RNA METHYLTRANSFERASE"/>
    <property type="match status" value="1"/>
</dbReference>
<sequence length="83" mass="9678">MELCDGAIILACSLLRPGGSLVMKFFTGKEDQLLTKRMNFMFEKTYRMKPDACRLESREMYIVGRRFRREFTPTEVFSVGEVV</sequence>
<keyword evidence="4" id="KW-0808">Transferase</keyword>
<evidence type="ECO:0000256" key="4">
    <source>
        <dbReference type="ARBA" id="ARBA00022679"/>
    </source>
</evidence>
<dbReference type="GO" id="GO:0008650">
    <property type="term" value="F:rRNA (uridine-2'-O-)-methyltransferase activity"/>
    <property type="evidence" value="ECO:0007669"/>
    <property type="project" value="TreeGrafter"/>
</dbReference>
<keyword evidence="9" id="KW-1185">Reference proteome</keyword>
<dbReference type="GO" id="GO:0005739">
    <property type="term" value="C:mitochondrion"/>
    <property type="evidence" value="ECO:0007669"/>
    <property type="project" value="TreeGrafter"/>
</dbReference>
<comment type="caution">
    <text evidence="8">The sequence shown here is derived from an EMBL/GenBank/DDBJ whole genome shotgun (WGS) entry which is preliminary data.</text>
</comment>
<dbReference type="InterPro" id="IPR050082">
    <property type="entry name" value="RNA_methyltr_RlmE"/>
</dbReference>
<dbReference type="InterPro" id="IPR002877">
    <property type="entry name" value="RNA_MeTrfase_FtsJ_dom"/>
</dbReference>
<dbReference type="EMBL" id="JAHMUF010000006">
    <property type="protein sequence ID" value="KAG7194583.1"/>
    <property type="molecule type" value="Genomic_DNA"/>
</dbReference>
<dbReference type="InterPro" id="IPR029063">
    <property type="entry name" value="SAM-dependent_MTases_sf"/>
</dbReference>
<dbReference type="SUPFAM" id="SSF53335">
    <property type="entry name" value="S-adenosyl-L-methionine-dependent methyltransferases"/>
    <property type="match status" value="1"/>
</dbReference>
<dbReference type="Gene3D" id="3.40.50.150">
    <property type="entry name" value="Vaccinia Virus protein VP39"/>
    <property type="match status" value="1"/>
</dbReference>
<dbReference type="RefSeq" id="XP_043050130.1">
    <property type="nucleotide sequence ID" value="XM_043194933.1"/>
</dbReference>
<comment type="similarity">
    <text evidence="1">Belongs to the class I-like SAM-binding methyltransferase superfamily. RNA methyltransferase RlmE family.</text>
</comment>
<evidence type="ECO:0000313" key="9">
    <source>
        <dbReference type="Proteomes" id="UP000790833"/>
    </source>
</evidence>
<evidence type="ECO:0000256" key="1">
    <source>
        <dbReference type="ARBA" id="ARBA00009258"/>
    </source>
</evidence>
<keyword evidence="3 8" id="KW-0489">Methyltransferase</keyword>
<keyword evidence="2" id="KW-0698">rRNA processing</keyword>
<evidence type="ECO:0000256" key="6">
    <source>
        <dbReference type="ARBA" id="ARBA00041184"/>
    </source>
</evidence>
<name>A0A9P7VB72_9ASCO</name>
<evidence type="ECO:0000256" key="3">
    <source>
        <dbReference type="ARBA" id="ARBA00022603"/>
    </source>
</evidence>
<dbReference type="AlphaFoldDB" id="A0A9P7VB72"/>
<organism evidence="8 9">
    <name type="scientific">Scheffersomyces spartinae</name>
    <dbReference type="NCBI Taxonomy" id="45513"/>
    <lineage>
        <taxon>Eukaryota</taxon>
        <taxon>Fungi</taxon>
        <taxon>Dikarya</taxon>
        <taxon>Ascomycota</taxon>
        <taxon>Saccharomycotina</taxon>
        <taxon>Pichiomycetes</taxon>
        <taxon>Debaryomycetaceae</taxon>
        <taxon>Scheffersomyces</taxon>
    </lineage>
</organism>
<dbReference type="Pfam" id="PF01728">
    <property type="entry name" value="FtsJ"/>
    <property type="match status" value="1"/>
</dbReference>
<keyword evidence="5" id="KW-0949">S-adenosyl-L-methionine</keyword>
<evidence type="ECO:0000259" key="7">
    <source>
        <dbReference type="Pfam" id="PF01728"/>
    </source>
</evidence>
<feature type="domain" description="Ribosomal RNA methyltransferase FtsJ" evidence="7">
    <location>
        <begin position="1"/>
        <end position="67"/>
    </location>
</feature>
<proteinExistence type="inferred from homology"/>
<reference evidence="8" key="1">
    <citation type="submission" date="2021-03" db="EMBL/GenBank/DDBJ databases">
        <authorList>
            <person name="Palmer J.M."/>
        </authorList>
    </citation>
    <scope>NUCLEOTIDE SEQUENCE</scope>
    <source>
        <strain evidence="8">ARV_011</strain>
    </source>
</reference>
<dbReference type="GeneID" id="66117631"/>
<evidence type="ECO:0000256" key="2">
    <source>
        <dbReference type="ARBA" id="ARBA00022552"/>
    </source>
</evidence>
<dbReference type="PANTHER" id="PTHR10920:SF18">
    <property type="entry name" value="RRNA METHYLTRANSFERASE 2, MITOCHONDRIAL"/>
    <property type="match status" value="1"/>
</dbReference>
<accession>A0A9P7VB72</accession>
<evidence type="ECO:0000313" key="8">
    <source>
        <dbReference type="EMBL" id="KAG7194583.1"/>
    </source>
</evidence>
<gene>
    <name evidence="8" type="primary">MRM2</name>
    <name evidence="8" type="ORF">KQ657_004257</name>
</gene>